<proteinExistence type="predicted"/>
<sequence length="114" mass="13099">MPMIRHEVTTSILRFYERESSASTPPFDATCVVQWETPRIVWLKAFHGRLTRSLLRCLLEWLAESGIHTVKAYRDAAHHLPFGRLQDDGSTVIDVADLVDRFTRRTASTWGDLT</sequence>
<reference evidence="1" key="1">
    <citation type="submission" date="2022-05" db="EMBL/GenBank/DDBJ databases">
        <title>An RpoN-dependent PEP-CTERM gene is involved in floc formation of an Aquincola tertiaricarbonis strain.</title>
        <authorList>
            <person name="Qiu D."/>
            <person name="Xia M."/>
        </authorList>
    </citation>
    <scope>NUCLEOTIDE SEQUENCE</scope>
    <source>
        <strain evidence="1">RN12</strain>
    </source>
</reference>
<protein>
    <recommendedName>
        <fullName evidence="3">Integrase</fullName>
    </recommendedName>
</protein>
<evidence type="ECO:0008006" key="3">
    <source>
        <dbReference type="Google" id="ProtNLM"/>
    </source>
</evidence>
<name>A0ABY4SBU1_AQUTE</name>
<organism evidence="1 2">
    <name type="scientific">Aquincola tertiaricarbonis</name>
    <dbReference type="NCBI Taxonomy" id="391953"/>
    <lineage>
        <taxon>Bacteria</taxon>
        <taxon>Pseudomonadati</taxon>
        <taxon>Pseudomonadota</taxon>
        <taxon>Betaproteobacteria</taxon>
        <taxon>Burkholderiales</taxon>
        <taxon>Sphaerotilaceae</taxon>
        <taxon>Aquincola</taxon>
    </lineage>
</organism>
<evidence type="ECO:0000313" key="2">
    <source>
        <dbReference type="Proteomes" id="UP001056201"/>
    </source>
</evidence>
<dbReference type="RefSeq" id="WP_250196985.1">
    <property type="nucleotide sequence ID" value="NZ_CP097636.1"/>
</dbReference>
<accession>A0ABY4SBU1</accession>
<dbReference type="EMBL" id="CP097636">
    <property type="protein sequence ID" value="URI08765.1"/>
    <property type="molecule type" value="Genomic_DNA"/>
</dbReference>
<evidence type="ECO:0000313" key="1">
    <source>
        <dbReference type="EMBL" id="URI08765.1"/>
    </source>
</evidence>
<dbReference type="Proteomes" id="UP001056201">
    <property type="component" value="Chromosome 2"/>
</dbReference>
<gene>
    <name evidence="1" type="ORF">MW290_24625</name>
</gene>
<keyword evidence="2" id="KW-1185">Reference proteome</keyword>